<sequence>MSSSTEIRSVPESYPMNTGDAAYINAKSSDFKKEAQKESMNVAKVMIDDAIAEKLDVKKFSFTSKSTFRIADLGCSAGPNTFHVMQNIIDAVQHKYQSQGLTSHTPEFQVFFNDIPSNNFNTLFTTLPPERPYFAAGVPGSFHGRLFPESSLHFVHSFYALQLLSEVPKELLNKNSPAWNKGRISYTCAQDEVAHAYAAQFAEDMATFFDARAKELAVDGIMVLIMPAIPNVGQSSAHGLMSDCLGSSLMDMAKEGLISEEQVDLFNLPFYITSPKEMKEIVERNGCFRIEKMKIQNPRSGIDAPISGQSCMMQRRAGLEGMISKHFGAEIVDDLFYRFSKKIDEVSDLLESQFQAGTQLSIVLKRI</sequence>
<accession>A0A2I4HKG6</accession>
<dbReference type="InterPro" id="IPR005299">
    <property type="entry name" value="MeTrfase_7"/>
</dbReference>
<name>A0A2I4HKG6_JUGRE</name>
<dbReference type="GO" id="GO:0008757">
    <property type="term" value="F:S-adenosylmethionine-dependent methyltransferase activity"/>
    <property type="evidence" value="ECO:0000318"/>
    <property type="project" value="GO_Central"/>
</dbReference>
<reference evidence="2" key="1">
    <citation type="submission" date="2025-08" db="UniProtKB">
        <authorList>
            <consortium name="RefSeq"/>
        </authorList>
    </citation>
    <scope>IDENTIFICATION</scope>
    <source>
        <tissue evidence="2">Leaves</tissue>
    </source>
</reference>
<dbReference type="AlphaFoldDB" id="A0A2I4HKG6"/>
<evidence type="ECO:0000313" key="2">
    <source>
        <dbReference type="RefSeq" id="XP_018856653.1"/>
    </source>
</evidence>
<dbReference type="SUPFAM" id="SSF53335">
    <property type="entry name" value="S-adenosyl-L-methionine-dependent methyltransferases"/>
    <property type="match status" value="1"/>
</dbReference>
<dbReference type="GO" id="GO:0032259">
    <property type="term" value="P:methylation"/>
    <property type="evidence" value="ECO:0000318"/>
    <property type="project" value="GO_Central"/>
</dbReference>
<dbReference type="OrthoDB" id="1523883at2759"/>
<dbReference type="RefSeq" id="XP_018856653.1">
    <property type="nucleotide sequence ID" value="XM_019001108.1"/>
</dbReference>
<dbReference type="Proteomes" id="UP000235220">
    <property type="component" value="Chromosome 16"/>
</dbReference>
<evidence type="ECO:0000313" key="1">
    <source>
        <dbReference type="Proteomes" id="UP000235220"/>
    </source>
</evidence>
<gene>
    <name evidence="2" type="primary">LOC109018916</name>
</gene>
<dbReference type="Gramene" id="Jr16_06900_p1">
    <property type="protein sequence ID" value="cds.Jr16_06900_p1"/>
    <property type="gene ID" value="Jr16_06900"/>
</dbReference>
<dbReference type="Gene3D" id="3.40.50.150">
    <property type="entry name" value="Vaccinia Virus protein VP39"/>
    <property type="match status" value="1"/>
</dbReference>
<dbReference type="InterPro" id="IPR029063">
    <property type="entry name" value="SAM-dependent_MTases_sf"/>
</dbReference>
<keyword evidence="1" id="KW-1185">Reference proteome</keyword>
<dbReference type="Gene3D" id="1.10.1200.270">
    <property type="entry name" value="Methyltransferase, alpha-helical capping domain"/>
    <property type="match status" value="1"/>
</dbReference>
<dbReference type="InterPro" id="IPR042086">
    <property type="entry name" value="MeTrfase_capping"/>
</dbReference>
<dbReference type="Pfam" id="PF03492">
    <property type="entry name" value="Methyltransf_7"/>
    <property type="match status" value="1"/>
</dbReference>
<dbReference type="GeneID" id="109018916"/>
<organism evidence="1 2">
    <name type="scientific">Juglans regia</name>
    <name type="common">English walnut</name>
    <dbReference type="NCBI Taxonomy" id="51240"/>
    <lineage>
        <taxon>Eukaryota</taxon>
        <taxon>Viridiplantae</taxon>
        <taxon>Streptophyta</taxon>
        <taxon>Embryophyta</taxon>
        <taxon>Tracheophyta</taxon>
        <taxon>Spermatophyta</taxon>
        <taxon>Magnoliopsida</taxon>
        <taxon>eudicotyledons</taxon>
        <taxon>Gunneridae</taxon>
        <taxon>Pentapetalae</taxon>
        <taxon>rosids</taxon>
        <taxon>fabids</taxon>
        <taxon>Fagales</taxon>
        <taxon>Juglandaceae</taxon>
        <taxon>Juglans</taxon>
    </lineage>
</organism>
<dbReference type="KEGG" id="jre:109018916"/>
<dbReference type="PANTHER" id="PTHR31009">
    <property type="entry name" value="S-ADENOSYL-L-METHIONINE:CARBOXYL METHYLTRANSFERASE FAMILY PROTEIN"/>
    <property type="match status" value="1"/>
</dbReference>
<proteinExistence type="predicted"/>
<protein>
    <submittedName>
        <fullName evidence="2">Loganic acid O-methyltransferase-like</fullName>
    </submittedName>
</protein>